<evidence type="ECO:0000256" key="6">
    <source>
        <dbReference type="PROSITE-ProRule" id="PRU10141"/>
    </source>
</evidence>
<dbReference type="Proteomes" id="UP001140206">
    <property type="component" value="Chromosome 1"/>
</dbReference>
<keyword evidence="10" id="KW-1185">Reference proteome</keyword>
<keyword evidence="3 6" id="KW-0547">Nucleotide-binding</keyword>
<gene>
    <name evidence="9" type="ORF">LUZ62_021081</name>
</gene>
<keyword evidence="1 7" id="KW-0723">Serine/threonine-protein kinase</keyword>
<evidence type="ECO:0000256" key="3">
    <source>
        <dbReference type="ARBA" id="ARBA00022741"/>
    </source>
</evidence>
<evidence type="ECO:0000256" key="7">
    <source>
        <dbReference type="RuleBase" id="RU000304"/>
    </source>
</evidence>
<dbReference type="PANTHER" id="PTHR27005">
    <property type="entry name" value="WALL-ASSOCIATED RECEPTOR KINASE-LIKE 21"/>
    <property type="match status" value="1"/>
</dbReference>
<dbReference type="PROSITE" id="PS00107">
    <property type="entry name" value="PROTEIN_KINASE_ATP"/>
    <property type="match status" value="1"/>
</dbReference>
<keyword evidence="2" id="KW-0808">Transferase</keyword>
<dbReference type="SMART" id="SM00220">
    <property type="entry name" value="S_TKc"/>
    <property type="match status" value="1"/>
</dbReference>
<dbReference type="Pfam" id="PF07714">
    <property type="entry name" value="PK_Tyr_Ser-Thr"/>
    <property type="match status" value="1"/>
</dbReference>
<dbReference type="InterPro" id="IPR008271">
    <property type="entry name" value="Ser/Thr_kinase_AS"/>
</dbReference>
<evidence type="ECO:0000256" key="4">
    <source>
        <dbReference type="ARBA" id="ARBA00022777"/>
    </source>
</evidence>
<dbReference type="Gene3D" id="1.10.510.10">
    <property type="entry name" value="Transferase(Phosphotransferase) domain 1"/>
    <property type="match status" value="1"/>
</dbReference>
<feature type="domain" description="Protein kinase" evidence="8">
    <location>
        <begin position="7"/>
        <end position="275"/>
    </location>
</feature>
<dbReference type="AlphaFoldDB" id="A0AAV8GXW2"/>
<proteinExistence type="inferred from homology"/>
<evidence type="ECO:0000259" key="8">
    <source>
        <dbReference type="PROSITE" id="PS50011"/>
    </source>
</evidence>
<dbReference type="SUPFAM" id="SSF56112">
    <property type="entry name" value="Protein kinase-like (PK-like)"/>
    <property type="match status" value="1"/>
</dbReference>
<organism evidence="9 10">
    <name type="scientific">Rhynchospora pubera</name>
    <dbReference type="NCBI Taxonomy" id="906938"/>
    <lineage>
        <taxon>Eukaryota</taxon>
        <taxon>Viridiplantae</taxon>
        <taxon>Streptophyta</taxon>
        <taxon>Embryophyta</taxon>
        <taxon>Tracheophyta</taxon>
        <taxon>Spermatophyta</taxon>
        <taxon>Magnoliopsida</taxon>
        <taxon>Liliopsida</taxon>
        <taxon>Poales</taxon>
        <taxon>Cyperaceae</taxon>
        <taxon>Cyperoideae</taxon>
        <taxon>Rhynchosporeae</taxon>
        <taxon>Rhynchospora</taxon>
    </lineage>
</organism>
<comment type="caution">
    <text evidence="9">The sequence shown here is derived from an EMBL/GenBank/DDBJ whole genome shotgun (WGS) entry which is preliminary data.</text>
</comment>
<reference evidence="9" key="1">
    <citation type="submission" date="2022-08" db="EMBL/GenBank/DDBJ databases">
        <authorList>
            <person name="Marques A."/>
        </authorList>
    </citation>
    <scope>NUCLEOTIDE SEQUENCE</scope>
    <source>
        <strain evidence="9">RhyPub2mFocal</strain>
        <tissue evidence="9">Leaves</tissue>
    </source>
</reference>
<dbReference type="EMBL" id="JAMFTS010000001">
    <property type="protein sequence ID" value="KAJ4808515.1"/>
    <property type="molecule type" value="Genomic_DNA"/>
</dbReference>
<dbReference type="InterPro" id="IPR045274">
    <property type="entry name" value="WAK-like"/>
</dbReference>
<dbReference type="GO" id="GO:0005886">
    <property type="term" value="C:plasma membrane"/>
    <property type="evidence" value="ECO:0007669"/>
    <property type="project" value="TreeGrafter"/>
</dbReference>
<feature type="binding site" evidence="6">
    <location>
        <position position="34"/>
    </location>
    <ligand>
        <name>ATP</name>
        <dbReference type="ChEBI" id="CHEBI:30616"/>
    </ligand>
</feature>
<dbReference type="GO" id="GO:0005524">
    <property type="term" value="F:ATP binding"/>
    <property type="evidence" value="ECO:0007669"/>
    <property type="project" value="UniProtKB-UniRule"/>
</dbReference>
<dbReference type="PANTHER" id="PTHR27005:SF479">
    <property type="entry name" value="OS06G0706600 PROTEIN"/>
    <property type="match status" value="1"/>
</dbReference>
<evidence type="ECO:0000256" key="5">
    <source>
        <dbReference type="ARBA" id="ARBA00022840"/>
    </source>
</evidence>
<sequence>MEATSNFDAKHIVGEGGNGTVYKGTMNNRLVAIKICKTIGERERKEFGKEILILSQISHKNIVRLLGCCLEVEIPILVYEFISEGTLFNLLHGTHAARISLATRLRIAYEIAEALAYLHSWASPPIVHCDVKTSNILLNKNLVAKVSDFGASMLAPIGEDKFVTHIHGTRGYLDPEYIQTGQLTVKSDVYRFGVVLLEIITNKKAFYIEGIHARSLAADFLSAMKENNIALILDGDGESMVLIKRIMEVARSCLNMEGERRPEMQEVAVKLQALILEMENVYTDEINLVIQK</sequence>
<evidence type="ECO:0000313" key="9">
    <source>
        <dbReference type="EMBL" id="KAJ4808515.1"/>
    </source>
</evidence>
<evidence type="ECO:0000313" key="10">
    <source>
        <dbReference type="Proteomes" id="UP001140206"/>
    </source>
</evidence>
<dbReference type="Gene3D" id="3.30.200.20">
    <property type="entry name" value="Phosphorylase Kinase, domain 1"/>
    <property type="match status" value="1"/>
</dbReference>
<dbReference type="FunFam" id="1.10.510.10:FF:000084">
    <property type="entry name" value="Wall-associated receptor kinase 2"/>
    <property type="match status" value="1"/>
</dbReference>
<dbReference type="InterPro" id="IPR017441">
    <property type="entry name" value="Protein_kinase_ATP_BS"/>
</dbReference>
<comment type="similarity">
    <text evidence="7">Belongs to the protein kinase superfamily.</text>
</comment>
<dbReference type="InterPro" id="IPR011009">
    <property type="entry name" value="Kinase-like_dom_sf"/>
</dbReference>
<evidence type="ECO:0000256" key="2">
    <source>
        <dbReference type="ARBA" id="ARBA00022679"/>
    </source>
</evidence>
<protein>
    <submittedName>
        <fullName evidence="9">Wall-associated kinase family protein</fullName>
    </submittedName>
</protein>
<keyword evidence="5 6" id="KW-0067">ATP-binding</keyword>
<name>A0AAV8GXW2_9POAL</name>
<dbReference type="PROSITE" id="PS50011">
    <property type="entry name" value="PROTEIN_KINASE_DOM"/>
    <property type="match status" value="1"/>
</dbReference>
<dbReference type="PIRSF" id="PIRSF000654">
    <property type="entry name" value="Integrin-linked_kinase"/>
    <property type="match status" value="1"/>
</dbReference>
<keyword evidence="4 9" id="KW-0418">Kinase</keyword>
<dbReference type="GO" id="GO:0004674">
    <property type="term" value="F:protein serine/threonine kinase activity"/>
    <property type="evidence" value="ECO:0007669"/>
    <property type="project" value="UniProtKB-KW"/>
</dbReference>
<dbReference type="InterPro" id="IPR000719">
    <property type="entry name" value="Prot_kinase_dom"/>
</dbReference>
<evidence type="ECO:0000256" key="1">
    <source>
        <dbReference type="ARBA" id="ARBA00022527"/>
    </source>
</evidence>
<dbReference type="InterPro" id="IPR001245">
    <property type="entry name" value="Ser-Thr/Tyr_kinase_cat_dom"/>
</dbReference>
<accession>A0AAV8GXW2</accession>
<dbReference type="PROSITE" id="PS00108">
    <property type="entry name" value="PROTEIN_KINASE_ST"/>
    <property type="match status" value="1"/>
</dbReference>
<dbReference type="GO" id="GO:0007166">
    <property type="term" value="P:cell surface receptor signaling pathway"/>
    <property type="evidence" value="ECO:0007669"/>
    <property type="project" value="InterPro"/>
</dbReference>